<gene>
    <name evidence="8" type="ORF">CSUB_C0886</name>
    <name evidence="7" type="ORF">HGMM_F08G03C03</name>
    <name evidence="6" type="ORF">HGMM_F33G03C22</name>
</gene>
<evidence type="ECO:0000313" key="6">
    <source>
        <dbReference type="EMBL" id="BAJ47910.1"/>
    </source>
</evidence>
<keyword evidence="1" id="KW-0813">Transport</keyword>
<keyword evidence="2" id="KW-0677">Repeat</keyword>
<feature type="domain" description="ABC transporter" evidence="5">
    <location>
        <begin position="7"/>
        <end position="245"/>
    </location>
</feature>
<sequence>MAGEVLLEARKVVKGFPGVWEHLILDHIDFDVRAGEVHALLGENGAGKTVLANILSGFYTLSSGELIVKGKNVRFKSPADAIRHGIGMVHQEFTLAAPLTVVENVALTLRRNNPLSYPLKKIEEKIRELSQRYGLKVEPHEKVENLSLGERQRVEIIKVLYWEPSILILDEPTSVLTLEESKELFQILRKMAEEGKGIVFITHRLEEIMEVADRVTVLRLGKKMGTLNVAETSRSELLKLMLGELTPVSYQRAPAKETRKPVLQVENLTVLDDDGRAAVKNVNLEVGEGEILGIAGVSGNGQKELVEALTGLRKVVSGKIVINGVDLTNGSPRRFAQTGVRHIPEDRRRTGVVEEMVTAENIMLREYREKPFSVFGVINKRAVTELAQKLVASFGVLTPDLWDTEVRILSGGNIQRLILARELWKEPKLLIAFHPTYGLDLKAISQTHRLFMNLKEKGSAILLVSEDLEEIFLLSDRIAVMFDGELVGVLKSDEATVERVGKMMTGVKHLT</sequence>
<dbReference type="PROSITE" id="PS00211">
    <property type="entry name" value="ABC_TRANSPORTER_1"/>
    <property type="match status" value="2"/>
</dbReference>
<dbReference type="GO" id="GO:0016887">
    <property type="term" value="F:ATP hydrolysis activity"/>
    <property type="evidence" value="ECO:0007669"/>
    <property type="project" value="InterPro"/>
</dbReference>
<dbReference type="InterPro" id="IPR027417">
    <property type="entry name" value="P-loop_NTPase"/>
</dbReference>
<keyword evidence="4 6" id="KW-0067">ATP-binding</keyword>
<dbReference type="GO" id="GO:0005524">
    <property type="term" value="F:ATP binding"/>
    <property type="evidence" value="ECO:0007669"/>
    <property type="project" value="UniProtKB-KW"/>
</dbReference>
<dbReference type="Gene3D" id="3.40.50.300">
    <property type="entry name" value="P-loop containing nucleotide triphosphate hydrolases"/>
    <property type="match status" value="2"/>
</dbReference>
<evidence type="ECO:0000256" key="1">
    <source>
        <dbReference type="ARBA" id="ARBA00022448"/>
    </source>
</evidence>
<dbReference type="EMBL" id="BA000048">
    <property type="protein sequence ID" value="BAJ50743.1"/>
    <property type="molecule type" value="Genomic_DNA"/>
</dbReference>
<name>E6N6J1_CALS0</name>
<organism evidence="6 9">
    <name type="scientific">Caldiarchaeum subterraneum</name>
    <dbReference type="NCBI Taxonomy" id="311458"/>
    <lineage>
        <taxon>Archaea</taxon>
        <taxon>Nitrososphaerota</taxon>
        <taxon>Candidatus Caldarchaeales</taxon>
        <taxon>Candidatus Caldarchaeaceae</taxon>
        <taxon>Candidatus Caldarchaeum</taxon>
    </lineage>
</organism>
<protein>
    <submittedName>
        <fullName evidence="6">Simple sugar ABC transporter ATP-binding protein</fullName>
    </submittedName>
</protein>
<dbReference type="AlphaFoldDB" id="E6N6J1"/>
<keyword evidence="3" id="KW-0547">Nucleotide-binding</keyword>
<dbReference type="CDD" id="cd03215">
    <property type="entry name" value="ABC_Carb_Monos_II"/>
    <property type="match status" value="1"/>
</dbReference>
<accession>E6N6J1</accession>
<dbReference type="InterPro" id="IPR003439">
    <property type="entry name" value="ABC_transporter-like_ATP-bd"/>
</dbReference>
<evidence type="ECO:0000259" key="5">
    <source>
        <dbReference type="PROSITE" id="PS50893"/>
    </source>
</evidence>
<evidence type="ECO:0000256" key="3">
    <source>
        <dbReference type="ARBA" id="ARBA00022741"/>
    </source>
</evidence>
<dbReference type="BioCyc" id="CCAL311458:G131R-898-MONOMER"/>
<evidence type="ECO:0000313" key="8">
    <source>
        <dbReference type="EMBL" id="BAJ50743.1"/>
    </source>
</evidence>
<evidence type="ECO:0000256" key="4">
    <source>
        <dbReference type="ARBA" id="ARBA00022840"/>
    </source>
</evidence>
<reference evidence="6 9" key="1">
    <citation type="journal article" date="2005" name="Environ. Microbiol.">
        <title>Genetic and functional properties of uncultivated thermophilic crenarchaeotes from a subsurface gold mine as revealed by analysis of genome fragments.</title>
        <authorList>
            <person name="Nunoura T."/>
            <person name="Hirayama H."/>
            <person name="Takami H."/>
            <person name="Oida H."/>
            <person name="Nishi S."/>
            <person name="Shimamura S."/>
            <person name="Suzuki Y."/>
            <person name="Inagaki F."/>
            <person name="Takai K."/>
            <person name="Nealson K.H."/>
            <person name="Horikoshi K."/>
        </authorList>
    </citation>
    <scope>NUCLEOTIDE SEQUENCE [LARGE SCALE GENOMIC DNA]</scope>
</reference>
<dbReference type="PROSITE" id="PS50893">
    <property type="entry name" value="ABC_TRANSPORTER_2"/>
    <property type="match status" value="2"/>
</dbReference>
<dbReference type="Pfam" id="PF00005">
    <property type="entry name" value="ABC_tran"/>
    <property type="match status" value="2"/>
</dbReference>
<dbReference type="CDD" id="cd03216">
    <property type="entry name" value="ABC_Carb_Monos_I"/>
    <property type="match status" value="1"/>
</dbReference>
<dbReference type="InterPro" id="IPR017871">
    <property type="entry name" value="ABC_transporter-like_CS"/>
</dbReference>
<dbReference type="EMBL" id="AP011895">
    <property type="protein sequence ID" value="BAJ49504.1"/>
    <property type="molecule type" value="Genomic_DNA"/>
</dbReference>
<dbReference type="STRING" id="311458.CSUB_C0886"/>
<evidence type="ECO:0000313" key="9">
    <source>
        <dbReference type="Proteomes" id="UP000008120"/>
    </source>
</evidence>
<dbReference type="SMART" id="SM00382">
    <property type="entry name" value="AAA"/>
    <property type="match status" value="2"/>
</dbReference>
<dbReference type="KEGG" id="csu:CSUB_C0886"/>
<dbReference type="InterPro" id="IPR003593">
    <property type="entry name" value="AAA+_ATPase"/>
</dbReference>
<evidence type="ECO:0000313" key="7">
    <source>
        <dbReference type="EMBL" id="BAJ49504.1"/>
    </source>
</evidence>
<dbReference type="PANTHER" id="PTHR43790:SF9">
    <property type="entry name" value="GALACTOFURANOSE TRANSPORTER ATP-BINDING PROTEIN YTFR"/>
    <property type="match status" value="1"/>
</dbReference>
<evidence type="ECO:0000256" key="2">
    <source>
        <dbReference type="ARBA" id="ARBA00022737"/>
    </source>
</evidence>
<dbReference type="InterPro" id="IPR050107">
    <property type="entry name" value="ABC_carbohydrate_import_ATPase"/>
</dbReference>
<proteinExistence type="predicted"/>
<dbReference type="PANTHER" id="PTHR43790">
    <property type="entry name" value="CARBOHYDRATE TRANSPORT ATP-BINDING PROTEIN MG119-RELATED"/>
    <property type="match status" value="1"/>
</dbReference>
<dbReference type="EMBL" id="AP011849">
    <property type="protein sequence ID" value="BAJ47910.1"/>
    <property type="molecule type" value="Genomic_DNA"/>
</dbReference>
<dbReference type="SUPFAM" id="SSF52540">
    <property type="entry name" value="P-loop containing nucleoside triphosphate hydrolases"/>
    <property type="match status" value="2"/>
</dbReference>
<feature type="domain" description="ABC transporter" evidence="5">
    <location>
        <begin position="263"/>
        <end position="508"/>
    </location>
</feature>
<reference evidence="6 9" key="2">
    <citation type="journal article" date="2011" name="Nucleic Acids Res.">
        <title>Insights into the evolution of Archaea and eukaryotic protein modifier systems revealed by the genome of a novel archaeal group.</title>
        <authorList>
            <person name="Nunoura T."/>
            <person name="Takaki Y."/>
            <person name="Kakuta J."/>
            <person name="Nishi S."/>
            <person name="Sugahara J."/>
            <person name="Kazama H."/>
            <person name="Chee G."/>
            <person name="Hattori M."/>
            <person name="Kanai A."/>
            <person name="Atomi H."/>
            <person name="Takai K."/>
            <person name="Takami H."/>
        </authorList>
    </citation>
    <scope>NUCLEOTIDE SEQUENCE [LARGE SCALE GENOMIC DNA]</scope>
</reference>
<dbReference type="Proteomes" id="UP000008120">
    <property type="component" value="Chromosome"/>
</dbReference>